<evidence type="ECO:0000313" key="8">
    <source>
        <dbReference type="Proteomes" id="UP000186030"/>
    </source>
</evidence>
<dbReference type="InterPro" id="IPR017778">
    <property type="entry name" value="ABC_transptr_urea_perm_UrtC"/>
</dbReference>
<feature type="transmembrane region" description="Helical" evidence="6">
    <location>
        <begin position="305"/>
        <end position="322"/>
    </location>
</feature>
<reference evidence="7 8" key="1">
    <citation type="submission" date="2016-11" db="EMBL/GenBank/DDBJ databases">
        <authorList>
            <person name="Kadnikov V."/>
            <person name="Nazina T."/>
        </authorList>
    </citation>
    <scope>NUCLEOTIDE SEQUENCE [LARGE SCALE GENOMIC DNA]</scope>
    <source>
        <strain evidence="7 8">1017</strain>
    </source>
</reference>
<organism evidence="7 8">
    <name type="scientific">Geobacillus proteiniphilus</name>
    <dbReference type="NCBI Taxonomy" id="860353"/>
    <lineage>
        <taxon>Bacteria</taxon>
        <taxon>Bacillati</taxon>
        <taxon>Bacillota</taxon>
        <taxon>Bacilli</taxon>
        <taxon>Bacillales</taxon>
        <taxon>Anoxybacillaceae</taxon>
        <taxon>Geobacillus</taxon>
    </lineage>
</organism>
<dbReference type="EMBL" id="MQMG01000053">
    <property type="protein sequence ID" value="OKO89820.1"/>
    <property type="molecule type" value="Genomic_DNA"/>
</dbReference>
<dbReference type="CDD" id="cd06581">
    <property type="entry name" value="TM_PBP1_LivM_like"/>
    <property type="match status" value="1"/>
</dbReference>
<proteinExistence type="predicted"/>
<accession>A0A1Q5SPC7</accession>
<keyword evidence="4 6" id="KW-1133">Transmembrane helix</keyword>
<evidence type="ECO:0000256" key="4">
    <source>
        <dbReference type="ARBA" id="ARBA00022989"/>
    </source>
</evidence>
<feature type="transmembrane region" description="Helical" evidence="6">
    <location>
        <begin position="133"/>
        <end position="152"/>
    </location>
</feature>
<sequence length="352" mass="38694">MVNKRWGYWLFFAALFLAPFYLTEFRLSLLGKFLCFAIVAVGISLIWGYTGILSLGHGVYFGLGAYCMAMYLKLEASRGHLPDFMEWSGVRELPWFWKPFAHPMVAIAAAIALPTLLAALLSYLTFKNRIKGVYFSLLSQAVVVVFVTLFIGKQEWTGGTNGLTNFSTVFGFSLSSPLTQIVLYWLTTACLALIFVAARRLTSGRLGKVLIAIRDAENRVRFLGFNPTVYKVFVYSLSAAFAGVAGALFVLQVGLISPEMMGIIPSIEMVLWAAVGGRQSLMGAIIGAIVMNTAKSFLSENYPDLWLLLLGALFVVVVLLVPKGLAGIYESLVAVRIKAKRGHEREARVDVS</sequence>
<dbReference type="InterPro" id="IPR043428">
    <property type="entry name" value="LivM-like"/>
</dbReference>
<keyword evidence="2" id="KW-1003">Cell membrane</keyword>
<dbReference type="AlphaFoldDB" id="A0A1Q5SPC7"/>
<dbReference type="GO" id="GO:0005886">
    <property type="term" value="C:plasma membrane"/>
    <property type="evidence" value="ECO:0007669"/>
    <property type="project" value="UniProtKB-SubCell"/>
</dbReference>
<evidence type="ECO:0000256" key="5">
    <source>
        <dbReference type="ARBA" id="ARBA00023136"/>
    </source>
</evidence>
<evidence type="ECO:0000256" key="2">
    <source>
        <dbReference type="ARBA" id="ARBA00022475"/>
    </source>
</evidence>
<dbReference type="Proteomes" id="UP000186030">
    <property type="component" value="Unassembled WGS sequence"/>
</dbReference>
<dbReference type="GO" id="GO:0015658">
    <property type="term" value="F:branched-chain amino acid transmembrane transporter activity"/>
    <property type="evidence" value="ECO:0007669"/>
    <property type="project" value="InterPro"/>
</dbReference>
<dbReference type="PANTHER" id="PTHR30482">
    <property type="entry name" value="HIGH-AFFINITY BRANCHED-CHAIN AMINO ACID TRANSPORT SYSTEM PERMEASE"/>
    <property type="match status" value="1"/>
</dbReference>
<keyword evidence="5 6" id="KW-0472">Membrane</keyword>
<dbReference type="NCBIfam" id="TIGR03408">
    <property type="entry name" value="urea_trans_UrtC"/>
    <property type="match status" value="1"/>
</dbReference>
<comment type="subcellular location">
    <subcellularLocation>
        <location evidence="1">Cell membrane</location>
        <topology evidence="1">Multi-pass membrane protein</topology>
    </subcellularLocation>
</comment>
<feature type="transmembrane region" description="Helical" evidence="6">
    <location>
        <begin position="181"/>
        <end position="198"/>
    </location>
</feature>
<evidence type="ECO:0000313" key="7">
    <source>
        <dbReference type="EMBL" id="OKO89820.1"/>
    </source>
</evidence>
<dbReference type="Pfam" id="PF02653">
    <property type="entry name" value="BPD_transp_2"/>
    <property type="match status" value="1"/>
</dbReference>
<reference evidence="8" key="2">
    <citation type="submission" date="2017-01" db="EMBL/GenBank/DDBJ databases">
        <title>Genome sequencing and annotation of Geobacillus sp. 1017, a Hydrocarbon-Oxidizing Thermophilic Bacterium Isolated from a Heavy Oil Reservoir (China).</title>
        <authorList>
            <person name="Kadnikov V.V."/>
            <person name="Mardanov A.V."/>
            <person name="Poltaraus A.B."/>
            <person name="Sokolova D.S."/>
            <person name="Semenova E.M."/>
            <person name="Ravin N.V."/>
            <person name="Tourova T.P."/>
            <person name="Nazina T.N."/>
        </authorList>
    </citation>
    <scope>NUCLEOTIDE SEQUENCE [LARGE SCALE GENOMIC DNA]</scope>
    <source>
        <strain evidence="8">1017</strain>
    </source>
</reference>
<comment type="caution">
    <text evidence="7">The sequence shown here is derived from an EMBL/GenBank/DDBJ whole genome shotgun (WGS) entry which is preliminary data.</text>
</comment>
<feature type="transmembrane region" description="Helical" evidence="6">
    <location>
        <begin position="29"/>
        <end position="49"/>
    </location>
</feature>
<evidence type="ECO:0000256" key="1">
    <source>
        <dbReference type="ARBA" id="ARBA00004651"/>
    </source>
</evidence>
<evidence type="ECO:0000256" key="6">
    <source>
        <dbReference type="SAM" id="Phobius"/>
    </source>
</evidence>
<feature type="transmembrane region" description="Helical" evidence="6">
    <location>
        <begin position="6"/>
        <end position="22"/>
    </location>
</feature>
<feature type="transmembrane region" description="Helical" evidence="6">
    <location>
        <begin position="104"/>
        <end position="126"/>
    </location>
</feature>
<dbReference type="InterPro" id="IPR001851">
    <property type="entry name" value="ABC_transp_permease"/>
</dbReference>
<feature type="transmembrane region" description="Helical" evidence="6">
    <location>
        <begin position="232"/>
        <end position="257"/>
    </location>
</feature>
<dbReference type="PANTHER" id="PTHR30482:SF4">
    <property type="entry name" value="SLR1201 PROTEIN"/>
    <property type="match status" value="1"/>
</dbReference>
<protein>
    <submittedName>
        <fullName evidence="7">Urea ABC transporter, permease protein UrtC</fullName>
    </submittedName>
</protein>
<name>A0A1Q5SPC7_9BACL</name>
<keyword evidence="3 6" id="KW-0812">Transmembrane</keyword>
<gene>
    <name evidence="7" type="ORF">BRO54_3229</name>
</gene>
<dbReference type="RefSeq" id="WP_021321539.1">
    <property type="nucleotide sequence ID" value="NZ_MQMG01000053.1"/>
</dbReference>
<feature type="transmembrane region" description="Helical" evidence="6">
    <location>
        <begin position="269"/>
        <end position="293"/>
    </location>
</feature>
<evidence type="ECO:0000256" key="3">
    <source>
        <dbReference type="ARBA" id="ARBA00022692"/>
    </source>
</evidence>